<dbReference type="GO" id="GO:0003677">
    <property type="term" value="F:DNA binding"/>
    <property type="evidence" value="ECO:0007669"/>
    <property type="project" value="UniProtKB-KW"/>
</dbReference>
<dbReference type="GO" id="GO:0005634">
    <property type="term" value="C:nucleus"/>
    <property type="evidence" value="ECO:0007669"/>
    <property type="project" value="TreeGrafter"/>
</dbReference>
<dbReference type="GO" id="GO:0000712">
    <property type="term" value="P:resolution of meiotic recombination intermediates"/>
    <property type="evidence" value="ECO:0007669"/>
    <property type="project" value="TreeGrafter"/>
</dbReference>
<evidence type="ECO:0000313" key="8">
    <source>
        <dbReference type="EMBL" id="CAE7939279.1"/>
    </source>
</evidence>
<keyword evidence="6" id="KW-0413">Isomerase</keyword>
<dbReference type="PANTHER" id="PTHR10169:SF38">
    <property type="entry name" value="DNA TOPOISOMERASE 2"/>
    <property type="match status" value="1"/>
</dbReference>
<dbReference type="InterPro" id="IPR014721">
    <property type="entry name" value="Ribsml_uS5_D2-typ_fold_subgr"/>
</dbReference>
<keyword evidence="4" id="KW-0799">Topoisomerase</keyword>
<accession>A0A813C631</accession>
<dbReference type="SUPFAM" id="SSF50985">
    <property type="entry name" value="RCC1/BLIP-II"/>
    <property type="match status" value="1"/>
</dbReference>
<comment type="cofactor">
    <cofactor evidence="2">
        <name>Mg(2+)</name>
        <dbReference type="ChEBI" id="CHEBI:18420"/>
    </cofactor>
</comment>
<sequence>MRNLEEDIVALMRRRAFDLAASTQGRCQVFLDGDCLGVTSFQDYVDLHVKPEMFRTCKVVNDRWEIAIGLTDGSGFQQVSFVNSINTSRGGTHVTYIADQVVSAILDKIGKQKSGGTLAVKSQHVKSYLWIFVNCLVGTDLKRDQHGLLVYSAGYREPSIRFSDEGDADEQTREACPMAEGADPTREETFAFRFGSTCRLPEAKQKGGGKRPLSLSRFGRFEDLLEDVVSSGIIEALQERCSAMTEPPCWAFAICFALLLTCLWSLRLQEKDIAKCYSLPIRHTFRFVPAGHDGLMPATLSVGLLSGETVALEVSPTRVSVGDVRELAEDRLHRSLSVLVSSSGEPLNDSERVSELGLKHGDVVSALVRPPYPQIFSGPFAYAFAAVMPEGHVVAWGDPARGGDNRAVREQLQEVPIIALEASAGAFAALRKDGQVVTWGGAAFGGDSSAVQDRLVSVQAVKASAIGFSAVTAAGDVVTWGSSDTVVAMHMSVEVKQLVASTDAFAALTVDGRAFAWGNADYGGSCGAVSDLLVDIAFLAASDGAFAAVKQDGEVVTWGNSNFGGDSTIQNPDLHGIVSITACGRAFAAVRRDGHVFTWGDSTQGGDSSVLAASQVSLLRGSAGAFAALTMEGRVLTWGNHAFGGDCSAVGDQLTEVVDIVASRRAFAALRRDGGVVSWGFAVLGGNSKDVQAELYGIQSLHASSGAFAALRGDGGVIVWGGPSSGGDNSAIRGLFQETDVDDKVSEVDSPTIAIREEWSKAMGKNELAQHLNRSDLGLQKRLFGVPKLEDANLAGTKE</sequence>
<evidence type="ECO:0000256" key="5">
    <source>
        <dbReference type="ARBA" id="ARBA00023125"/>
    </source>
</evidence>
<dbReference type="InterPro" id="IPR009091">
    <property type="entry name" value="RCC1/BLIP-II"/>
</dbReference>
<evidence type="ECO:0000256" key="2">
    <source>
        <dbReference type="ARBA" id="ARBA00001946"/>
    </source>
</evidence>
<evidence type="ECO:0000313" key="9">
    <source>
        <dbReference type="Proteomes" id="UP000601435"/>
    </source>
</evidence>
<comment type="caution">
    <text evidence="8">The sequence shown here is derived from an EMBL/GenBank/DDBJ whole genome shotgun (WGS) entry which is preliminary data.</text>
</comment>
<dbReference type="GO" id="GO:0005524">
    <property type="term" value="F:ATP binding"/>
    <property type="evidence" value="ECO:0007669"/>
    <property type="project" value="InterPro"/>
</dbReference>
<keyword evidence="9" id="KW-1185">Reference proteome</keyword>
<keyword evidence="5" id="KW-0238">DNA-binding</keyword>
<proteinExistence type="predicted"/>
<dbReference type="PANTHER" id="PTHR10169">
    <property type="entry name" value="DNA TOPOISOMERASE/GYRASE"/>
    <property type="match status" value="1"/>
</dbReference>
<evidence type="ECO:0000259" key="7">
    <source>
        <dbReference type="Pfam" id="PF00204"/>
    </source>
</evidence>
<dbReference type="OrthoDB" id="443904at2759"/>
<dbReference type="EMBL" id="CAJNJA010088363">
    <property type="protein sequence ID" value="CAE7939279.1"/>
    <property type="molecule type" value="Genomic_DNA"/>
</dbReference>
<dbReference type="Gene3D" id="3.30.230.10">
    <property type="match status" value="1"/>
</dbReference>
<dbReference type="InterPro" id="IPR013506">
    <property type="entry name" value="Topo_IIA_bsu_dom2"/>
</dbReference>
<dbReference type="GO" id="GO:0000819">
    <property type="term" value="P:sister chromatid segregation"/>
    <property type="evidence" value="ECO:0007669"/>
    <property type="project" value="TreeGrafter"/>
</dbReference>
<feature type="non-terminal residue" evidence="8">
    <location>
        <position position="1"/>
    </location>
</feature>
<protein>
    <recommendedName>
        <fullName evidence="3">DNA topoisomerase (ATP-hydrolyzing)</fullName>
        <ecNumber evidence="3">5.6.2.2</ecNumber>
    </recommendedName>
</protein>
<evidence type="ECO:0000256" key="1">
    <source>
        <dbReference type="ARBA" id="ARBA00000185"/>
    </source>
</evidence>
<dbReference type="AlphaFoldDB" id="A0A813C631"/>
<dbReference type="SUPFAM" id="SSF54236">
    <property type="entry name" value="Ubiquitin-like"/>
    <property type="match status" value="1"/>
</dbReference>
<evidence type="ECO:0000256" key="4">
    <source>
        <dbReference type="ARBA" id="ARBA00023029"/>
    </source>
</evidence>
<dbReference type="Proteomes" id="UP000601435">
    <property type="component" value="Unassembled WGS sequence"/>
</dbReference>
<dbReference type="InterPro" id="IPR029071">
    <property type="entry name" value="Ubiquitin-like_domsf"/>
</dbReference>
<evidence type="ECO:0000256" key="6">
    <source>
        <dbReference type="ARBA" id="ARBA00023235"/>
    </source>
</evidence>
<reference evidence="8" key="1">
    <citation type="submission" date="2021-02" db="EMBL/GenBank/DDBJ databases">
        <authorList>
            <person name="Dougan E. K."/>
            <person name="Rhodes N."/>
            <person name="Thang M."/>
            <person name="Chan C."/>
        </authorList>
    </citation>
    <scope>NUCLEOTIDE SEQUENCE</scope>
</reference>
<name>A0A813C631_9DINO</name>
<dbReference type="Gene3D" id="2.130.10.30">
    <property type="entry name" value="Regulator of chromosome condensation 1/beta-lactamase-inhibitor protein II"/>
    <property type="match status" value="2"/>
</dbReference>
<organism evidence="8 9">
    <name type="scientific">Symbiodinium necroappetens</name>
    <dbReference type="NCBI Taxonomy" id="1628268"/>
    <lineage>
        <taxon>Eukaryota</taxon>
        <taxon>Sar</taxon>
        <taxon>Alveolata</taxon>
        <taxon>Dinophyceae</taxon>
        <taxon>Suessiales</taxon>
        <taxon>Symbiodiniaceae</taxon>
        <taxon>Symbiodinium</taxon>
    </lineage>
</organism>
<feature type="domain" description="DNA topoisomerase type IIA subunit B" evidence="7">
    <location>
        <begin position="44"/>
        <end position="137"/>
    </location>
</feature>
<dbReference type="InterPro" id="IPR050634">
    <property type="entry name" value="DNA_Topoisomerase_II"/>
</dbReference>
<dbReference type="GO" id="GO:0006265">
    <property type="term" value="P:DNA topological change"/>
    <property type="evidence" value="ECO:0007669"/>
    <property type="project" value="InterPro"/>
</dbReference>
<dbReference type="GO" id="GO:0003918">
    <property type="term" value="F:DNA topoisomerase type II (double strand cut, ATP-hydrolyzing) activity"/>
    <property type="evidence" value="ECO:0007669"/>
    <property type="project" value="UniProtKB-EC"/>
</dbReference>
<gene>
    <name evidence="8" type="primary">Top2a</name>
    <name evidence="8" type="ORF">SNEC2469_LOCUS33458</name>
</gene>
<dbReference type="InterPro" id="IPR020568">
    <property type="entry name" value="Ribosomal_Su5_D2-typ_SF"/>
</dbReference>
<dbReference type="EC" id="5.6.2.2" evidence="3"/>
<dbReference type="SUPFAM" id="SSF54211">
    <property type="entry name" value="Ribosomal protein S5 domain 2-like"/>
    <property type="match status" value="1"/>
</dbReference>
<comment type="catalytic activity">
    <reaction evidence="1">
        <text>ATP-dependent breakage, passage and rejoining of double-stranded DNA.</text>
        <dbReference type="EC" id="5.6.2.2"/>
    </reaction>
</comment>
<dbReference type="Pfam" id="PF00204">
    <property type="entry name" value="DNA_gyraseB"/>
    <property type="match status" value="1"/>
</dbReference>
<evidence type="ECO:0000256" key="3">
    <source>
        <dbReference type="ARBA" id="ARBA00012895"/>
    </source>
</evidence>